<name>A0AAV4MT98_CAEEX</name>
<dbReference type="AlphaFoldDB" id="A0AAV4MT98"/>
<dbReference type="Proteomes" id="UP001054945">
    <property type="component" value="Unassembled WGS sequence"/>
</dbReference>
<organism evidence="1 2">
    <name type="scientific">Caerostris extrusa</name>
    <name type="common">Bark spider</name>
    <name type="synonym">Caerostris bankana</name>
    <dbReference type="NCBI Taxonomy" id="172846"/>
    <lineage>
        <taxon>Eukaryota</taxon>
        <taxon>Metazoa</taxon>
        <taxon>Ecdysozoa</taxon>
        <taxon>Arthropoda</taxon>
        <taxon>Chelicerata</taxon>
        <taxon>Arachnida</taxon>
        <taxon>Araneae</taxon>
        <taxon>Araneomorphae</taxon>
        <taxon>Entelegynae</taxon>
        <taxon>Araneoidea</taxon>
        <taxon>Araneidae</taxon>
        <taxon>Caerostris</taxon>
    </lineage>
</organism>
<comment type="caution">
    <text evidence="1">The sequence shown here is derived from an EMBL/GenBank/DDBJ whole genome shotgun (WGS) entry which is preliminary data.</text>
</comment>
<evidence type="ECO:0000313" key="2">
    <source>
        <dbReference type="Proteomes" id="UP001054945"/>
    </source>
</evidence>
<reference evidence="1 2" key="1">
    <citation type="submission" date="2021-06" db="EMBL/GenBank/DDBJ databases">
        <title>Caerostris extrusa draft genome.</title>
        <authorList>
            <person name="Kono N."/>
            <person name="Arakawa K."/>
        </authorList>
    </citation>
    <scope>NUCLEOTIDE SEQUENCE [LARGE SCALE GENOMIC DNA]</scope>
</reference>
<sequence length="162" mass="18541">MSESVYCTHYQLFISHLFNSDTPDIFNNETYHHLYQSQSYSLITITKEVLPRHLNYSISTSSDECSPLRIKGLSTTKPRQRALGCAMVHRNSFFFSSSYLCGRTYFFVHNKAISGIYSLLPLPPLGPSRGADKGRCVPQALMATNKRIPQRTAFVIFLLFRY</sequence>
<evidence type="ECO:0000313" key="1">
    <source>
        <dbReference type="EMBL" id="GIX74114.1"/>
    </source>
</evidence>
<gene>
    <name evidence="1" type="ORF">CEXT_512701</name>
</gene>
<proteinExistence type="predicted"/>
<protein>
    <submittedName>
        <fullName evidence="1">Uncharacterized protein</fullName>
    </submittedName>
</protein>
<dbReference type="EMBL" id="BPLR01002474">
    <property type="protein sequence ID" value="GIX74114.1"/>
    <property type="molecule type" value="Genomic_DNA"/>
</dbReference>
<accession>A0AAV4MT98</accession>
<keyword evidence="2" id="KW-1185">Reference proteome</keyword>